<evidence type="ECO:0000313" key="7">
    <source>
        <dbReference type="EMBL" id="WAR43011.1"/>
    </source>
</evidence>
<dbReference type="SUPFAM" id="SSF56112">
    <property type="entry name" value="Protein kinase-like (PK-like)"/>
    <property type="match status" value="1"/>
</dbReference>
<dbReference type="Proteomes" id="UP001162780">
    <property type="component" value="Chromosome"/>
</dbReference>
<dbReference type="CDD" id="cd14014">
    <property type="entry name" value="STKc_PknB_like"/>
    <property type="match status" value="1"/>
</dbReference>
<evidence type="ECO:0000256" key="4">
    <source>
        <dbReference type="ARBA" id="ARBA00022840"/>
    </source>
</evidence>
<keyword evidence="5" id="KW-0472">Membrane</keyword>
<dbReference type="InterPro" id="IPR011009">
    <property type="entry name" value="Kinase-like_dom_sf"/>
</dbReference>
<evidence type="ECO:0000313" key="8">
    <source>
        <dbReference type="Proteomes" id="UP001162780"/>
    </source>
</evidence>
<dbReference type="PANTHER" id="PTHR43289">
    <property type="entry name" value="MITOGEN-ACTIVATED PROTEIN KINASE KINASE KINASE 20-RELATED"/>
    <property type="match status" value="1"/>
</dbReference>
<keyword evidence="8" id="KW-1185">Reference proteome</keyword>
<dbReference type="Gene3D" id="1.10.510.10">
    <property type="entry name" value="Transferase(Phosphotransferase) domain 1"/>
    <property type="match status" value="1"/>
</dbReference>
<evidence type="ECO:0000256" key="3">
    <source>
        <dbReference type="ARBA" id="ARBA00022777"/>
    </source>
</evidence>
<organism evidence="7 8">
    <name type="scientific">Methylomonas rapida</name>
    <dbReference type="NCBI Taxonomy" id="2963939"/>
    <lineage>
        <taxon>Bacteria</taxon>
        <taxon>Pseudomonadati</taxon>
        <taxon>Pseudomonadota</taxon>
        <taxon>Gammaproteobacteria</taxon>
        <taxon>Methylococcales</taxon>
        <taxon>Methylococcaceae</taxon>
        <taxon>Methylomonas</taxon>
    </lineage>
</organism>
<gene>
    <name evidence="7" type="ORF">NM686_011410</name>
</gene>
<name>A0ABY7GEZ1_9GAMM</name>
<proteinExistence type="predicted"/>
<keyword evidence="2" id="KW-0547">Nucleotide-binding</keyword>
<keyword evidence="1" id="KW-0808">Transferase</keyword>
<dbReference type="SMART" id="SM00220">
    <property type="entry name" value="S_TKc"/>
    <property type="match status" value="1"/>
</dbReference>
<dbReference type="PROSITE" id="PS50011">
    <property type="entry name" value="PROTEIN_KINASE_DOM"/>
    <property type="match status" value="1"/>
</dbReference>
<dbReference type="Gene3D" id="3.30.200.20">
    <property type="entry name" value="Phosphorylase Kinase, domain 1"/>
    <property type="match status" value="1"/>
</dbReference>
<evidence type="ECO:0000256" key="2">
    <source>
        <dbReference type="ARBA" id="ARBA00022741"/>
    </source>
</evidence>
<dbReference type="EMBL" id="CP113517">
    <property type="protein sequence ID" value="WAR43011.1"/>
    <property type="molecule type" value="Genomic_DNA"/>
</dbReference>
<dbReference type="PANTHER" id="PTHR43289:SF6">
    <property type="entry name" value="SERINE_THREONINE-PROTEIN KINASE NEKL-3"/>
    <property type="match status" value="1"/>
</dbReference>
<keyword evidence="3 7" id="KW-0418">Kinase</keyword>
<evidence type="ECO:0000256" key="5">
    <source>
        <dbReference type="SAM" id="Phobius"/>
    </source>
</evidence>
<feature type="domain" description="Protein kinase" evidence="6">
    <location>
        <begin position="39"/>
        <end position="327"/>
    </location>
</feature>
<dbReference type="InterPro" id="IPR000719">
    <property type="entry name" value="Prot_kinase_dom"/>
</dbReference>
<sequence>MIFPNLDTLNPVADDDLTVLPPETPAGVRNHKLRLSDHLTILDLIDQGGIGRVSLAYDETIGRRVAVKELLDEYALNDPANAEVTNTFIHEAKITGKLEHPGVVPVYELGKRSDGQPYYVMRYVKGETLERSLKKCVATENETAFARRLKLLDILIAVCDTVAYAHAKGVIHRDLKPANIISGSYGETIVLDWGLAQVVEDRDNTYFYREVLTHQRHTFSDQSTSEVMGTPAYMAPEQFQGFASKASDVYSLGVILYRILTGTLPYHGTLEDIKNQIASPQNSPSAKQANPNAQPELIAICDKAMHKQAEERFADAGELAAELKAFREGRMVNIYAYSRQELLRRFLNQNKTLVVMAGLLMCTVLAGAGFSLYYAKQMEQAKLQAEESLVVLTAFGERSQQQARDIAAAISTRTSRLFTDLKQAARQIDTAEPQANEPLLTQLHRQYPRFESFSLRNADEISLLFSKDGDDAQTVERPITQFENQRLALIYRVPVLRNGQVIQYLEARLYPEKVLPDFLPLNTQSDKHRRNIWIMRNDGLILFDESPQYIATNLFTDVDNYRSPSLQAFGRLMLTDDDSIGYYSIGDGDSETHKIAAWDSIKFGPDHSWKVIVSYAYMQKKTSPPSSLSEMNIGD</sequence>
<dbReference type="GO" id="GO:0016301">
    <property type="term" value="F:kinase activity"/>
    <property type="evidence" value="ECO:0007669"/>
    <property type="project" value="UniProtKB-KW"/>
</dbReference>
<keyword evidence="5" id="KW-1133">Transmembrane helix</keyword>
<dbReference type="RefSeq" id="WP_255187987.1">
    <property type="nucleotide sequence ID" value="NZ_CP113517.1"/>
</dbReference>
<keyword evidence="5" id="KW-0812">Transmembrane</keyword>
<reference evidence="7" key="1">
    <citation type="submission" date="2022-11" db="EMBL/GenBank/DDBJ databases">
        <title>Methylomonas rapida sp. nov., Carotenoid-Producing Obligate Methanotrophs with High Growth Characteristics and Biotechnological Potential.</title>
        <authorList>
            <person name="Tikhonova E.N."/>
            <person name="Suleimanov R.Z."/>
            <person name="Miroshnikov K."/>
            <person name="Oshkin I.Y."/>
            <person name="Belova S.E."/>
            <person name="Danilova O.V."/>
            <person name="Ashikhmin A."/>
            <person name="Konopkin A."/>
            <person name="But S.Y."/>
            <person name="Khmelenina V.N."/>
            <person name="Kuznetsov N."/>
            <person name="Pimenov N.V."/>
            <person name="Dedysh S.N."/>
        </authorList>
    </citation>
    <scope>NUCLEOTIDE SEQUENCE</scope>
    <source>
        <strain evidence="7">MP1</strain>
    </source>
</reference>
<protein>
    <submittedName>
        <fullName evidence="7">Serine/threonine-protein kinase</fullName>
    </submittedName>
</protein>
<evidence type="ECO:0000256" key="1">
    <source>
        <dbReference type="ARBA" id="ARBA00022679"/>
    </source>
</evidence>
<feature type="transmembrane region" description="Helical" evidence="5">
    <location>
        <begin position="353"/>
        <end position="375"/>
    </location>
</feature>
<dbReference type="Pfam" id="PF00069">
    <property type="entry name" value="Pkinase"/>
    <property type="match status" value="1"/>
</dbReference>
<accession>A0ABY7GEZ1</accession>
<keyword evidence="4" id="KW-0067">ATP-binding</keyword>
<evidence type="ECO:0000259" key="6">
    <source>
        <dbReference type="PROSITE" id="PS50011"/>
    </source>
</evidence>